<dbReference type="AlphaFoldDB" id="A0A3N4IZX5"/>
<organism evidence="3 4">
    <name type="scientific">Choiromyces venosus 120613-1</name>
    <dbReference type="NCBI Taxonomy" id="1336337"/>
    <lineage>
        <taxon>Eukaryota</taxon>
        <taxon>Fungi</taxon>
        <taxon>Dikarya</taxon>
        <taxon>Ascomycota</taxon>
        <taxon>Pezizomycotina</taxon>
        <taxon>Pezizomycetes</taxon>
        <taxon>Pezizales</taxon>
        <taxon>Tuberaceae</taxon>
        <taxon>Choiromyces</taxon>
    </lineage>
</organism>
<protein>
    <submittedName>
        <fullName evidence="3">DDE-domain-containing protein</fullName>
    </submittedName>
</protein>
<accession>A0A3N4IZX5</accession>
<dbReference type="GO" id="GO:0003676">
    <property type="term" value="F:nucleic acid binding"/>
    <property type="evidence" value="ECO:0007669"/>
    <property type="project" value="InterPro"/>
</dbReference>
<evidence type="ECO:0000313" key="4">
    <source>
        <dbReference type="Proteomes" id="UP000276215"/>
    </source>
</evidence>
<evidence type="ECO:0000256" key="1">
    <source>
        <dbReference type="SAM" id="MobiDB-lite"/>
    </source>
</evidence>
<dbReference type="EMBL" id="ML120498">
    <property type="protein sequence ID" value="RPA91415.1"/>
    <property type="molecule type" value="Genomic_DNA"/>
</dbReference>
<evidence type="ECO:0000259" key="2">
    <source>
        <dbReference type="Pfam" id="PF03184"/>
    </source>
</evidence>
<evidence type="ECO:0000313" key="3">
    <source>
        <dbReference type="EMBL" id="RPA91415.1"/>
    </source>
</evidence>
<keyword evidence="4" id="KW-1185">Reference proteome</keyword>
<feature type="region of interest" description="Disordered" evidence="1">
    <location>
        <begin position="314"/>
        <end position="362"/>
    </location>
</feature>
<dbReference type="InterPro" id="IPR004875">
    <property type="entry name" value="DDE_SF_endonuclease_dom"/>
</dbReference>
<dbReference type="OrthoDB" id="5425161at2759"/>
<dbReference type="STRING" id="1336337.A0A3N4IZX5"/>
<gene>
    <name evidence="3" type="ORF">L873DRAFT_1819611</name>
</gene>
<sequence length="362" mass="41240">MARKYLERNFDSNSITAQKAAGEYRLLLFDGHSSHVNIGFLEFCVSQKIIPYCLPPHTTHRLQPLDVCIFSPYKHQYQKELTRRFERHEYGVSKSNFYEILMIARRASFTPSNIRSGFRNTGLVPVNRDIVISKIEASRPKSPVQSSTSTNPSNLTTSSPRPLRNRATITSCTCKALTEVEEKQHQIENLKKQLAEVQSKRIVNRTRIPTSGKAWIDREDVAKFFESQAVAERQSIMKKYQHATNLLTTRKHKLAECTQKRRETKKLKEEERLPKRRKTGSALRQEEEHLSEQIAEAERNVRRLEKHLVDIGPDVGETEGLVGRPSEENVGRFEEQESLGEGAGANTTPAPGEESCDLLVGL</sequence>
<feature type="compositionally biased region" description="Basic and acidic residues" evidence="1">
    <location>
        <begin position="261"/>
        <end position="273"/>
    </location>
</feature>
<feature type="compositionally biased region" description="Basic and acidic residues" evidence="1">
    <location>
        <begin position="325"/>
        <end position="335"/>
    </location>
</feature>
<proteinExistence type="predicted"/>
<feature type="region of interest" description="Disordered" evidence="1">
    <location>
        <begin position="261"/>
        <end position="292"/>
    </location>
</feature>
<reference evidence="3 4" key="1">
    <citation type="journal article" date="2018" name="Nat. Ecol. Evol.">
        <title>Pezizomycetes genomes reveal the molecular basis of ectomycorrhizal truffle lifestyle.</title>
        <authorList>
            <person name="Murat C."/>
            <person name="Payen T."/>
            <person name="Noel B."/>
            <person name="Kuo A."/>
            <person name="Morin E."/>
            <person name="Chen J."/>
            <person name="Kohler A."/>
            <person name="Krizsan K."/>
            <person name="Balestrini R."/>
            <person name="Da Silva C."/>
            <person name="Montanini B."/>
            <person name="Hainaut M."/>
            <person name="Levati E."/>
            <person name="Barry K.W."/>
            <person name="Belfiori B."/>
            <person name="Cichocki N."/>
            <person name="Clum A."/>
            <person name="Dockter R.B."/>
            <person name="Fauchery L."/>
            <person name="Guy J."/>
            <person name="Iotti M."/>
            <person name="Le Tacon F."/>
            <person name="Lindquist E.A."/>
            <person name="Lipzen A."/>
            <person name="Malagnac F."/>
            <person name="Mello A."/>
            <person name="Molinier V."/>
            <person name="Miyauchi S."/>
            <person name="Poulain J."/>
            <person name="Riccioni C."/>
            <person name="Rubini A."/>
            <person name="Sitrit Y."/>
            <person name="Splivallo R."/>
            <person name="Traeger S."/>
            <person name="Wang M."/>
            <person name="Zifcakova L."/>
            <person name="Wipf D."/>
            <person name="Zambonelli A."/>
            <person name="Paolocci F."/>
            <person name="Nowrousian M."/>
            <person name="Ottonello S."/>
            <person name="Baldrian P."/>
            <person name="Spatafora J.W."/>
            <person name="Henrissat B."/>
            <person name="Nagy L.G."/>
            <person name="Aury J.M."/>
            <person name="Wincker P."/>
            <person name="Grigoriev I.V."/>
            <person name="Bonfante P."/>
            <person name="Martin F.M."/>
        </authorList>
    </citation>
    <scope>NUCLEOTIDE SEQUENCE [LARGE SCALE GENOMIC DNA]</scope>
    <source>
        <strain evidence="3 4">120613-1</strain>
    </source>
</reference>
<dbReference type="Proteomes" id="UP000276215">
    <property type="component" value="Unassembled WGS sequence"/>
</dbReference>
<feature type="compositionally biased region" description="Low complexity" evidence="1">
    <location>
        <begin position="146"/>
        <end position="160"/>
    </location>
</feature>
<name>A0A3N4IZX5_9PEZI</name>
<dbReference type="Pfam" id="PF03184">
    <property type="entry name" value="DDE_1"/>
    <property type="match status" value="1"/>
</dbReference>
<feature type="region of interest" description="Disordered" evidence="1">
    <location>
        <begin position="137"/>
        <end position="164"/>
    </location>
</feature>
<feature type="domain" description="DDE-1" evidence="2">
    <location>
        <begin position="3"/>
        <end position="118"/>
    </location>
</feature>